<protein>
    <submittedName>
        <fullName evidence="2">Uncharacterized protein</fullName>
    </submittedName>
</protein>
<dbReference type="EMBL" id="JBBBZM010000315">
    <property type="protein sequence ID" value="KAL0631019.1"/>
    <property type="molecule type" value="Genomic_DNA"/>
</dbReference>
<comment type="caution">
    <text evidence="2">The sequence shown here is derived from an EMBL/GenBank/DDBJ whole genome shotgun (WGS) entry which is preliminary data.</text>
</comment>
<organism evidence="2 3">
    <name type="scientific">Discina gigas</name>
    <dbReference type="NCBI Taxonomy" id="1032678"/>
    <lineage>
        <taxon>Eukaryota</taxon>
        <taxon>Fungi</taxon>
        <taxon>Dikarya</taxon>
        <taxon>Ascomycota</taxon>
        <taxon>Pezizomycotina</taxon>
        <taxon>Pezizomycetes</taxon>
        <taxon>Pezizales</taxon>
        <taxon>Discinaceae</taxon>
        <taxon>Discina</taxon>
    </lineage>
</organism>
<feature type="region of interest" description="Disordered" evidence="1">
    <location>
        <begin position="43"/>
        <end position="63"/>
    </location>
</feature>
<accession>A0ABR3G511</accession>
<sequence>MEDAQSPLAAISGDKCAEHPENIPYTLTIPLLVALAAAASDDERRSYPMDHSQPDQETVRQHTTNERLERVLDALAALCVSRPRKQAIAIGVQITATNLIITIADNQPVEDDTIDHLKNVWATLQQLSNAYARQNDTHMGRSPNPPRSTIAADLKLKLAAQVYEFTSGKNMRQWAKLWDPIDGTGLLAFFRTVRAKKGPRLYGMTGQFEFMVVKMSIALKAMRCGDDANWKQVVGYMGDATDIADSLLDDRDWCESLAVELMALSPRDREIGLMAGGLLRQSPAPPMTDSAPQPATKPFALRRHIENLTAHHRYFRALHASAHSRTLRPAFTLAMSVEPVAVSTKTPARDITIPTSAESWANVLQHLSERHNLTLNQACANPLIAHLVNKHDHNAPVAYSVHPECALITYYDSQRTLSNTYTPPLPYIGTSKPPCNPCQLWFDKYNSRPGGPKFGTRGGSSRWYFPWSPPFVSGWDHALEDALQNTCVARLRQYGVLTGDAYPNAETKWEDDDVERGERTRQAKLMMLEGI</sequence>
<evidence type="ECO:0000313" key="2">
    <source>
        <dbReference type="EMBL" id="KAL0631019.1"/>
    </source>
</evidence>
<dbReference type="Proteomes" id="UP001447188">
    <property type="component" value="Unassembled WGS sequence"/>
</dbReference>
<proteinExistence type="predicted"/>
<evidence type="ECO:0000256" key="1">
    <source>
        <dbReference type="SAM" id="MobiDB-lite"/>
    </source>
</evidence>
<dbReference type="InterPro" id="IPR027796">
    <property type="entry name" value="OTT_1508_deam-like"/>
</dbReference>
<keyword evidence="3" id="KW-1185">Reference proteome</keyword>
<evidence type="ECO:0000313" key="3">
    <source>
        <dbReference type="Proteomes" id="UP001447188"/>
    </source>
</evidence>
<reference evidence="2 3" key="1">
    <citation type="submission" date="2024-02" db="EMBL/GenBank/DDBJ databases">
        <title>Discinaceae phylogenomics.</title>
        <authorList>
            <person name="Dirks A.C."/>
            <person name="James T.Y."/>
        </authorList>
    </citation>
    <scope>NUCLEOTIDE SEQUENCE [LARGE SCALE GENOMIC DNA]</scope>
    <source>
        <strain evidence="2 3">ACD0624</strain>
    </source>
</reference>
<name>A0ABR3G511_9PEZI</name>
<dbReference type="Pfam" id="PF14441">
    <property type="entry name" value="OTT_1508_deam"/>
    <property type="match status" value="1"/>
</dbReference>
<gene>
    <name evidence="2" type="ORF">Q9L58_010121</name>
</gene>